<evidence type="ECO:0000313" key="1">
    <source>
        <dbReference type="EMBL" id="KIJ38531.1"/>
    </source>
</evidence>
<dbReference type="HOGENOM" id="CLU_2672712_0_0_1"/>
<protein>
    <submittedName>
        <fullName evidence="1">Uncharacterized protein</fullName>
    </submittedName>
</protein>
<name>A0A0C9VLQ5_SPHS4</name>
<proteinExistence type="predicted"/>
<dbReference type="AlphaFoldDB" id="A0A0C9VLQ5"/>
<organism evidence="1 2">
    <name type="scientific">Sphaerobolus stellatus (strain SS14)</name>
    <dbReference type="NCBI Taxonomy" id="990650"/>
    <lineage>
        <taxon>Eukaryota</taxon>
        <taxon>Fungi</taxon>
        <taxon>Dikarya</taxon>
        <taxon>Basidiomycota</taxon>
        <taxon>Agaricomycotina</taxon>
        <taxon>Agaricomycetes</taxon>
        <taxon>Phallomycetidae</taxon>
        <taxon>Geastrales</taxon>
        <taxon>Sphaerobolaceae</taxon>
        <taxon>Sphaerobolus</taxon>
    </lineage>
</organism>
<dbReference type="Proteomes" id="UP000054279">
    <property type="component" value="Unassembled WGS sequence"/>
</dbReference>
<gene>
    <name evidence="1" type="ORF">M422DRAFT_33295</name>
</gene>
<evidence type="ECO:0000313" key="2">
    <source>
        <dbReference type="Proteomes" id="UP000054279"/>
    </source>
</evidence>
<accession>A0A0C9VLQ5</accession>
<keyword evidence="2" id="KW-1185">Reference proteome</keyword>
<sequence length="75" mass="7786">MSPTAAISAPLCHPTPLCADPNPERPWEAPEPPSNSPCVLSTSSLRCAAPLPSADPATEQCWEASQSVTMDLAAL</sequence>
<dbReference type="EMBL" id="KN837160">
    <property type="protein sequence ID" value="KIJ38531.1"/>
    <property type="molecule type" value="Genomic_DNA"/>
</dbReference>
<reference evidence="1 2" key="1">
    <citation type="submission" date="2014-06" db="EMBL/GenBank/DDBJ databases">
        <title>Evolutionary Origins and Diversification of the Mycorrhizal Mutualists.</title>
        <authorList>
            <consortium name="DOE Joint Genome Institute"/>
            <consortium name="Mycorrhizal Genomics Consortium"/>
            <person name="Kohler A."/>
            <person name="Kuo A."/>
            <person name="Nagy L.G."/>
            <person name="Floudas D."/>
            <person name="Copeland A."/>
            <person name="Barry K.W."/>
            <person name="Cichocki N."/>
            <person name="Veneault-Fourrey C."/>
            <person name="LaButti K."/>
            <person name="Lindquist E.A."/>
            <person name="Lipzen A."/>
            <person name="Lundell T."/>
            <person name="Morin E."/>
            <person name="Murat C."/>
            <person name="Riley R."/>
            <person name="Ohm R."/>
            <person name="Sun H."/>
            <person name="Tunlid A."/>
            <person name="Henrissat B."/>
            <person name="Grigoriev I.V."/>
            <person name="Hibbett D.S."/>
            <person name="Martin F."/>
        </authorList>
    </citation>
    <scope>NUCLEOTIDE SEQUENCE [LARGE SCALE GENOMIC DNA]</scope>
    <source>
        <strain evidence="1 2">SS14</strain>
    </source>
</reference>